<feature type="domain" description="ParE-like toxin" evidence="1">
    <location>
        <begin position="21"/>
        <end position="82"/>
    </location>
</feature>
<dbReference type="AlphaFoldDB" id="A0A809RGZ8"/>
<dbReference type="InterPro" id="IPR056925">
    <property type="entry name" value="ParE-like"/>
</dbReference>
<dbReference type="SUPFAM" id="SSF143011">
    <property type="entry name" value="RelE-like"/>
    <property type="match status" value="1"/>
</dbReference>
<dbReference type="InterPro" id="IPR035093">
    <property type="entry name" value="RelE/ParE_toxin_dom_sf"/>
</dbReference>
<evidence type="ECO:0000313" key="3">
    <source>
        <dbReference type="Proteomes" id="UP000662873"/>
    </source>
</evidence>
<gene>
    <name evidence="2" type="ORF">NPRO_13500</name>
</gene>
<dbReference type="Pfam" id="PF24732">
    <property type="entry name" value="ParE_like"/>
    <property type="match status" value="1"/>
</dbReference>
<dbReference type="Proteomes" id="UP000662873">
    <property type="component" value="Chromosome"/>
</dbReference>
<evidence type="ECO:0000313" key="2">
    <source>
        <dbReference type="EMBL" id="BBO23755.1"/>
    </source>
</evidence>
<sequence>MAVRHRATKRFWKSYETLPEEVREAADRAYALLKVDPSHRSLRFKEIEGLWSARVGRRYRALAVQDEEDFIWVWIGTHAEYDRLIRTR</sequence>
<reference evidence="2" key="1">
    <citation type="journal article" name="DNA Res.">
        <title>The physiological potential of anammox bacteria as revealed by their core genome structure.</title>
        <authorList>
            <person name="Okubo T."/>
            <person name="Toyoda A."/>
            <person name="Fukuhara K."/>
            <person name="Uchiyama I."/>
            <person name="Harigaya Y."/>
            <person name="Kuroiwa M."/>
            <person name="Suzuki T."/>
            <person name="Murakami Y."/>
            <person name="Suwa Y."/>
            <person name="Takami H."/>
        </authorList>
    </citation>
    <scope>NUCLEOTIDE SEQUENCE</scope>
    <source>
        <strain evidence="2">317325-2</strain>
    </source>
</reference>
<name>A0A809RGZ8_9BACT</name>
<dbReference type="Gene3D" id="3.30.2310.20">
    <property type="entry name" value="RelE-like"/>
    <property type="match status" value="1"/>
</dbReference>
<dbReference type="EMBL" id="AP021858">
    <property type="protein sequence ID" value="BBO23755.1"/>
    <property type="molecule type" value="Genomic_DNA"/>
</dbReference>
<dbReference type="KEGG" id="npy:NPRO_13500"/>
<proteinExistence type="predicted"/>
<organism evidence="2 3">
    <name type="scientific">Candidatus Nitrosymbiomonas proteolyticus</name>
    <dbReference type="NCBI Taxonomy" id="2608984"/>
    <lineage>
        <taxon>Bacteria</taxon>
        <taxon>Bacillati</taxon>
        <taxon>Armatimonadota</taxon>
        <taxon>Armatimonadota incertae sedis</taxon>
        <taxon>Candidatus Nitrosymbiomonas</taxon>
    </lineage>
</organism>
<evidence type="ECO:0000259" key="1">
    <source>
        <dbReference type="Pfam" id="PF24732"/>
    </source>
</evidence>
<protein>
    <recommendedName>
        <fullName evidence="1">ParE-like toxin domain-containing protein</fullName>
    </recommendedName>
</protein>
<accession>A0A809RGZ8</accession>